<dbReference type="InterPro" id="IPR036779">
    <property type="entry name" value="LysM_dom_sf"/>
</dbReference>
<feature type="signal peptide" evidence="1">
    <location>
        <begin position="1"/>
        <end position="17"/>
    </location>
</feature>
<dbReference type="PROSITE" id="PS51782">
    <property type="entry name" value="LYSM"/>
    <property type="match status" value="2"/>
</dbReference>
<dbReference type="Proteomes" id="UP000186594">
    <property type="component" value="Unassembled WGS sequence"/>
</dbReference>
<dbReference type="InterPro" id="IPR018392">
    <property type="entry name" value="LysM"/>
</dbReference>
<keyword evidence="4" id="KW-1185">Reference proteome</keyword>
<gene>
    <name evidence="3" type="ORF">NEOLI_000846</name>
</gene>
<evidence type="ECO:0000256" key="1">
    <source>
        <dbReference type="SAM" id="SignalP"/>
    </source>
</evidence>
<keyword evidence="1" id="KW-0732">Signal</keyword>
<protein>
    <submittedName>
        <fullName evidence="3">Lysozyme</fullName>
    </submittedName>
</protein>
<dbReference type="STRING" id="1198029.A0A1U7LKS1"/>
<evidence type="ECO:0000313" key="3">
    <source>
        <dbReference type="EMBL" id="OLL23256.1"/>
    </source>
</evidence>
<reference evidence="3 4" key="1">
    <citation type="submission" date="2016-04" db="EMBL/GenBank/DDBJ databases">
        <title>Evolutionary innovation and constraint leading to complex multicellularity in the Ascomycota.</title>
        <authorList>
            <person name="Cisse O."/>
            <person name="Nguyen A."/>
            <person name="Hewitt D.A."/>
            <person name="Jedd G."/>
            <person name="Stajich J.E."/>
        </authorList>
    </citation>
    <scope>NUCLEOTIDE SEQUENCE [LARGE SCALE GENOMIC DNA]</scope>
    <source>
        <strain evidence="3 4">DAH-3</strain>
    </source>
</reference>
<dbReference type="EMBL" id="LXFE01002012">
    <property type="protein sequence ID" value="OLL23256.1"/>
    <property type="molecule type" value="Genomic_DNA"/>
</dbReference>
<evidence type="ECO:0000259" key="2">
    <source>
        <dbReference type="PROSITE" id="PS51782"/>
    </source>
</evidence>
<proteinExistence type="predicted"/>
<organism evidence="3 4">
    <name type="scientific">Neolecta irregularis (strain DAH-3)</name>
    <dbReference type="NCBI Taxonomy" id="1198029"/>
    <lineage>
        <taxon>Eukaryota</taxon>
        <taxon>Fungi</taxon>
        <taxon>Dikarya</taxon>
        <taxon>Ascomycota</taxon>
        <taxon>Taphrinomycotina</taxon>
        <taxon>Neolectales</taxon>
        <taxon>Neolectaceae</taxon>
        <taxon>Neolecta</taxon>
    </lineage>
</organism>
<evidence type="ECO:0000313" key="4">
    <source>
        <dbReference type="Proteomes" id="UP000186594"/>
    </source>
</evidence>
<feature type="domain" description="LysM" evidence="2">
    <location>
        <begin position="199"/>
        <end position="246"/>
    </location>
</feature>
<dbReference type="CDD" id="cd00118">
    <property type="entry name" value="LysM"/>
    <property type="match status" value="2"/>
</dbReference>
<accession>A0A1U7LKS1</accession>
<name>A0A1U7LKS1_NEOID</name>
<dbReference type="SMART" id="SM00257">
    <property type="entry name" value="LysM"/>
    <property type="match status" value="3"/>
</dbReference>
<sequence>MRFLLCLLALFFTLTTADSNASSLNCTQEVTVKQGETVTIITAALGLTNSHDEFTSLNPTVPDWNNIIPGQVLNFPCSSPAPVVTPSICTQNYTVQQNDNVFSIHQLFRIPIDQLLFSLLNPTVHNWKFVSVGQVINLPCSPCLQGYKVKHGDGVIAIAESRYVAINEFDFYVYNPDVKNWNFITPDELIYLPCSPCRQKYTAVQGDTVLNIANTLGVFIHEQLFLSMNKGIKDWGSILAGQVLYFPCS</sequence>
<dbReference type="Pfam" id="PF01476">
    <property type="entry name" value="LysM"/>
    <property type="match status" value="3"/>
</dbReference>
<dbReference type="AlphaFoldDB" id="A0A1U7LKS1"/>
<dbReference type="OrthoDB" id="1193027at2759"/>
<feature type="chain" id="PRO_5012007446" evidence="1">
    <location>
        <begin position="18"/>
        <end position="249"/>
    </location>
</feature>
<dbReference type="Gene3D" id="3.10.350.10">
    <property type="entry name" value="LysM domain"/>
    <property type="match status" value="3"/>
</dbReference>
<comment type="caution">
    <text evidence="3">The sequence shown here is derived from an EMBL/GenBank/DDBJ whole genome shotgun (WGS) entry which is preliminary data.</text>
</comment>
<feature type="domain" description="LysM" evidence="2">
    <location>
        <begin position="28"/>
        <end position="75"/>
    </location>
</feature>